<sequence>ILQYLLLRTLAEASENATIKKELLSPWQLFVVVQRLIQNKSPQNDDVVRNVLLRDLQKHCCRNLSKLQFIFLLPCINYLSFLREEDPLISSFPSRFEEGGVLEGKYDDLDKKIVSILDTDLTLLKMGNDAVAQSSNPYARVQRHQVEMYVIKLLQHYSDESRLCQSVLEFLFAQSEEIWKNICQSDNDDKCWQVMCIAFQNDFSMWNKFIERLQIVNIFEDDKVRSTFFKNFKVNSTFQQLVTTSPEHLFNFFGFIQTQKNIWKSDDDLLTTIERYIDNIFYCEKIMSCLIDILWNVLSILFFVCRVHANKKFTNVFFEVSLEDKSISDKVIDLTTQLLENIRTIREQRQSESEPSLKVWIQLFNHKINHQNQQKIDKWNELLTKSLKTWFNEDYFEESTPTNCYHRKALWLLTESRLGLLPDSCRNEFEKCLESKSEHFEFNNECWSDKDRNQLGLCIGNPPWNLIKWDWFLKLIFKDSIQQEIPSSDVNVDEKEEKTSRHPPVVNESISIQMELLIGQLRQCISYAKWKDILINHQSMDILKQKWSFVQNTMTRLMKDMKENKINITLCEFLKADENETYMKELSDSFDQQAWSSTIEKFNKFKKWEADLQQLLSMKYLEDVPSDLEALHEFLKDPKNCHLSDAELQFGNELKLLECFQDEFQAMITREKNQAFRIKWNNCKAQFQNGKCLQMTVQPNQLKLTPDLEKQLSHFFEKTDKKIVRRIMTAWRHVANKESRIQAQPSKLIKDYLQNTYFFSEELNFFPHQFFTWDYCITGYNFVVSRYKKLETKDINSTPTVTIDFMEVFEHTNSQWEEGAKVTFLKKESARETYSIKKKKKCNFVQGTETIRKHHKAKDKIINDEKWEILQEKLDMSKQLIEDNANMSIEDAIRNYNWCVEYFGDIKECVHIFDLIVNNEQKIQTIASNEVFIKSGIFESALKKLEKCDTEKFCQLVKPLRDINQILQEKIWKTDFKEICILAKTILSIVKENQTFAIQLGQCLEVDFPALFRAMEQDDEVFGTNELICEEIGHSIDLLKLGLTSEEKKDIEIIISQFEICKDIYAIRVDYWEKGGISFRDKLVLPANDPISIFQSQKNKWIKN</sequence>
<dbReference type="Proteomes" id="UP000023152">
    <property type="component" value="Unassembled WGS sequence"/>
</dbReference>
<reference evidence="1 2" key="1">
    <citation type="journal article" date="2013" name="Curr. Biol.">
        <title>The Genome of the Foraminiferan Reticulomyxa filosa.</title>
        <authorList>
            <person name="Glockner G."/>
            <person name="Hulsmann N."/>
            <person name="Schleicher M."/>
            <person name="Noegel A.A."/>
            <person name="Eichinger L."/>
            <person name="Gallinger C."/>
            <person name="Pawlowski J."/>
            <person name="Sierra R."/>
            <person name="Euteneuer U."/>
            <person name="Pillet L."/>
            <person name="Moustafa A."/>
            <person name="Platzer M."/>
            <person name="Groth M."/>
            <person name="Szafranski K."/>
            <person name="Schliwa M."/>
        </authorList>
    </citation>
    <scope>NUCLEOTIDE SEQUENCE [LARGE SCALE GENOMIC DNA]</scope>
</reference>
<proteinExistence type="predicted"/>
<comment type="caution">
    <text evidence="1">The sequence shown here is derived from an EMBL/GenBank/DDBJ whole genome shotgun (WGS) entry which is preliminary data.</text>
</comment>
<name>X6MWF5_RETFI</name>
<accession>X6MWF5</accession>
<keyword evidence="2" id="KW-1185">Reference proteome</keyword>
<organism evidence="1 2">
    <name type="scientific">Reticulomyxa filosa</name>
    <dbReference type="NCBI Taxonomy" id="46433"/>
    <lineage>
        <taxon>Eukaryota</taxon>
        <taxon>Sar</taxon>
        <taxon>Rhizaria</taxon>
        <taxon>Retaria</taxon>
        <taxon>Foraminifera</taxon>
        <taxon>Monothalamids</taxon>
        <taxon>Reticulomyxidae</taxon>
        <taxon>Reticulomyxa</taxon>
    </lineage>
</organism>
<gene>
    <name evidence="1" type="ORF">RFI_19495</name>
</gene>
<feature type="non-terminal residue" evidence="1">
    <location>
        <position position="1"/>
    </location>
</feature>
<dbReference type="OrthoDB" id="186462at2759"/>
<protein>
    <recommendedName>
        <fullName evidence="3">Viral A-type inclusion protein</fullName>
    </recommendedName>
</protein>
<dbReference type="AlphaFoldDB" id="X6MWF5"/>
<evidence type="ECO:0000313" key="2">
    <source>
        <dbReference type="Proteomes" id="UP000023152"/>
    </source>
</evidence>
<dbReference type="EMBL" id="ASPP01015943">
    <property type="protein sequence ID" value="ETO17817.1"/>
    <property type="molecule type" value="Genomic_DNA"/>
</dbReference>
<evidence type="ECO:0008006" key="3">
    <source>
        <dbReference type="Google" id="ProtNLM"/>
    </source>
</evidence>
<evidence type="ECO:0000313" key="1">
    <source>
        <dbReference type="EMBL" id="ETO17817.1"/>
    </source>
</evidence>